<gene>
    <name evidence="2" type="ORF">PCOR1329_LOCUS10471</name>
</gene>
<feature type="region of interest" description="Disordered" evidence="1">
    <location>
        <begin position="505"/>
        <end position="582"/>
    </location>
</feature>
<organism evidence="2 3">
    <name type="scientific">Prorocentrum cordatum</name>
    <dbReference type="NCBI Taxonomy" id="2364126"/>
    <lineage>
        <taxon>Eukaryota</taxon>
        <taxon>Sar</taxon>
        <taxon>Alveolata</taxon>
        <taxon>Dinophyceae</taxon>
        <taxon>Prorocentrales</taxon>
        <taxon>Prorocentraceae</taxon>
        <taxon>Prorocentrum</taxon>
    </lineage>
</organism>
<feature type="compositionally biased region" description="Basic and acidic residues" evidence="1">
    <location>
        <begin position="224"/>
        <end position="242"/>
    </location>
</feature>
<keyword evidence="3" id="KW-1185">Reference proteome</keyword>
<feature type="compositionally biased region" description="Basic and acidic residues" evidence="1">
    <location>
        <begin position="638"/>
        <end position="659"/>
    </location>
</feature>
<name>A0ABN9QC02_9DINO</name>
<proteinExistence type="predicted"/>
<feature type="compositionally biased region" description="Low complexity" evidence="1">
    <location>
        <begin position="533"/>
        <end position="552"/>
    </location>
</feature>
<evidence type="ECO:0000313" key="2">
    <source>
        <dbReference type="EMBL" id="CAK0803193.1"/>
    </source>
</evidence>
<reference evidence="2" key="1">
    <citation type="submission" date="2023-10" db="EMBL/GenBank/DDBJ databases">
        <authorList>
            <person name="Chen Y."/>
            <person name="Shah S."/>
            <person name="Dougan E. K."/>
            <person name="Thang M."/>
            <person name="Chan C."/>
        </authorList>
    </citation>
    <scope>NUCLEOTIDE SEQUENCE [LARGE SCALE GENOMIC DNA]</scope>
</reference>
<protein>
    <submittedName>
        <fullName evidence="2">Uncharacterized protein</fullName>
    </submittedName>
</protein>
<evidence type="ECO:0000313" key="3">
    <source>
        <dbReference type="Proteomes" id="UP001189429"/>
    </source>
</evidence>
<feature type="region of interest" description="Disordered" evidence="1">
    <location>
        <begin position="221"/>
        <end position="249"/>
    </location>
</feature>
<feature type="region of interest" description="Disordered" evidence="1">
    <location>
        <begin position="15"/>
        <end position="60"/>
    </location>
</feature>
<evidence type="ECO:0000256" key="1">
    <source>
        <dbReference type="SAM" id="MobiDB-lite"/>
    </source>
</evidence>
<feature type="region of interest" description="Disordered" evidence="1">
    <location>
        <begin position="638"/>
        <end position="662"/>
    </location>
</feature>
<comment type="caution">
    <text evidence="2">The sequence shown here is derived from an EMBL/GenBank/DDBJ whole genome shotgun (WGS) entry which is preliminary data.</text>
</comment>
<sequence>MARGNAIPPKTLRETLGDAVGDESINFGEAPARADGMNPHSHAGLPHGHVGQEGPSQIADLPAAPRNARAGTKISYFGDLLMNQAYEEITDSDGKKVGVLTDWKDAHGQPCRLDVVKDLATKSNFSGLPPPFNLKSQPGGPHVMQIFVLGAGDGKVHVFKGVDLKGQFLKMANCEPMCHCTGAAYQYGNQYRAGRNAICYLLEKLGGLQIRFSTLTATAKPAKRATEREKKQEGHRYIEKKGPKSNNRNQFMEFADRDSRAEEHGAIWLALRNHASGRINAKRLSVWVLTLKDFEPWFINEVLVKILPTLHRNGVLWIGKTRHFEFFKGEPVERALPAVFDDGAVNNSYNNALEKRMVADWRQGKFMVITIQQLMALIAPSLKQITEEEDMKALLARSHVVVTMDTRVYFRLASDEFPEDGVAPFYTYSKKSKPDLFNYSPEARACFGRCKDDPTSPNNYPPDFKEKAEWSLNFAKRLMRGEQVPTVSTTRGTSLFGEPVHRVQPQAAPPPAGAPAAPMAAEAAPEEGPPAVQPEAVLTPAGAPAAPMAAEAAPEEGPPAKRAKAGAQGGRAASPDPFAGGFRCDRLGGDRGDYEGEEEPPLGAPAQEIERLWGLHQAGAITLAEFNVLKKSAISEGFKEDRSAKREQMPRAPIKRDPTEGAAKWEVFEAKPVDKETIQGLFPGSGSAEVGRRSRGVIGVAAIDSDED</sequence>
<feature type="compositionally biased region" description="Low complexity" evidence="1">
    <location>
        <begin position="514"/>
        <end position="523"/>
    </location>
</feature>
<dbReference type="Proteomes" id="UP001189429">
    <property type="component" value="Unassembled WGS sequence"/>
</dbReference>
<dbReference type="EMBL" id="CAUYUJ010002969">
    <property type="protein sequence ID" value="CAK0803193.1"/>
    <property type="molecule type" value="Genomic_DNA"/>
</dbReference>
<accession>A0ABN9QC02</accession>